<dbReference type="AlphaFoldDB" id="A0AAD0RQ90"/>
<protein>
    <submittedName>
        <fullName evidence="2">Type VI secretion protein</fullName>
    </submittedName>
</protein>
<dbReference type="Pfam" id="PF04965">
    <property type="entry name" value="GPW_gp25"/>
    <property type="match status" value="1"/>
</dbReference>
<dbReference type="PANTHER" id="PTHR38595:SF1">
    <property type="entry name" value="TYPE VI SECRETION SYSTEM COMPONENT TSSE1"/>
    <property type="match status" value="1"/>
</dbReference>
<name>A0AAD0RQ90_9NEIS</name>
<dbReference type="InterPro" id="IPR007048">
    <property type="entry name" value="IraD/Gp25-like"/>
</dbReference>
<dbReference type="KEGG" id="crz:D1345_11150"/>
<feature type="domain" description="IraD/Gp25-like" evidence="1">
    <location>
        <begin position="42"/>
        <end position="141"/>
    </location>
</feature>
<reference evidence="2 3" key="1">
    <citation type="submission" date="2018-08" db="EMBL/GenBank/DDBJ databases">
        <title>Complete genome sequence of JP2-74.</title>
        <authorList>
            <person name="Wu L."/>
        </authorList>
    </citation>
    <scope>NUCLEOTIDE SEQUENCE [LARGE SCALE GENOMIC DNA]</scope>
    <source>
        <strain evidence="2 3">JP2-74</strain>
    </source>
</reference>
<accession>A0AAD0RQ90</accession>
<evidence type="ECO:0000313" key="2">
    <source>
        <dbReference type="EMBL" id="AXT46712.1"/>
    </source>
</evidence>
<organism evidence="2 3">
    <name type="scientific">Chromobacterium rhizoryzae</name>
    <dbReference type="NCBI Taxonomy" id="1778675"/>
    <lineage>
        <taxon>Bacteria</taxon>
        <taxon>Pseudomonadati</taxon>
        <taxon>Pseudomonadota</taxon>
        <taxon>Betaproteobacteria</taxon>
        <taxon>Neisseriales</taxon>
        <taxon>Chromobacteriaceae</taxon>
        <taxon>Chromobacterium</taxon>
    </lineage>
</organism>
<evidence type="ECO:0000313" key="3">
    <source>
        <dbReference type="Proteomes" id="UP000259465"/>
    </source>
</evidence>
<keyword evidence="3" id="KW-1185">Reference proteome</keyword>
<dbReference type="PANTHER" id="PTHR38595">
    <property type="entry name" value="CYTOPLASMIC PROTEIN-RELATED"/>
    <property type="match status" value="1"/>
</dbReference>
<dbReference type="SUPFAM" id="SSF160719">
    <property type="entry name" value="gpW/gp25-like"/>
    <property type="match status" value="1"/>
</dbReference>
<gene>
    <name evidence="2" type="ORF">D1345_11150</name>
</gene>
<evidence type="ECO:0000259" key="1">
    <source>
        <dbReference type="Pfam" id="PF04965"/>
    </source>
</evidence>
<proteinExistence type="predicted"/>
<dbReference type="EMBL" id="CP031968">
    <property type="protein sequence ID" value="AXT46712.1"/>
    <property type="molecule type" value="Genomic_DNA"/>
</dbReference>
<dbReference type="Proteomes" id="UP000259465">
    <property type="component" value="Chromosome"/>
</dbReference>
<dbReference type="InterPro" id="IPR053176">
    <property type="entry name" value="T6SS_TssE1-like"/>
</dbReference>
<sequence>MSRVFPAFFSITIGTAPLRRRRAAMTPRLFDQLSARAGRETLAVSIARDLAHLMNAALRGARLPLAPGSQLDTSVWNYGRPPLAERKSSLIDPARVCAHIRDAIRCFEPRLDPERVDVSARAGSGPLARQLLYFDVAAQTREGGETLRLCLTLNYLDGYFGLPRTAEAGVAG</sequence>